<reference evidence="3 4" key="1">
    <citation type="submission" date="2023-07" db="EMBL/GenBank/DDBJ databases">
        <title>Comparative genomics of wheat-associated soil bacteria to identify genetic determinants of phenazine resistance.</title>
        <authorList>
            <person name="Mouncey N."/>
        </authorList>
    </citation>
    <scope>NUCLEOTIDE SEQUENCE [LARGE SCALE GENOMIC DNA]</scope>
    <source>
        <strain evidence="3 4">V2I4</strain>
    </source>
</reference>
<keyword evidence="4" id="KW-1185">Reference proteome</keyword>
<feature type="compositionally biased region" description="Basic and acidic residues" evidence="1">
    <location>
        <begin position="63"/>
        <end position="82"/>
    </location>
</feature>
<feature type="compositionally biased region" description="Acidic residues" evidence="1">
    <location>
        <begin position="21"/>
        <end position="33"/>
    </location>
</feature>
<protein>
    <recommendedName>
        <fullName evidence="2">DUF5709 domain-containing protein</fullName>
    </recommendedName>
</protein>
<evidence type="ECO:0000259" key="2">
    <source>
        <dbReference type="Pfam" id="PF18970"/>
    </source>
</evidence>
<feature type="domain" description="DUF5709" evidence="2">
    <location>
        <begin position="107"/>
        <end position="155"/>
    </location>
</feature>
<dbReference type="Proteomes" id="UP001230328">
    <property type="component" value="Unassembled WGS sequence"/>
</dbReference>
<feature type="region of interest" description="Disordered" evidence="1">
    <location>
        <begin position="142"/>
        <end position="161"/>
    </location>
</feature>
<accession>A0ABU0T9X7</accession>
<evidence type="ECO:0000313" key="3">
    <source>
        <dbReference type="EMBL" id="MDQ1032613.1"/>
    </source>
</evidence>
<proteinExistence type="predicted"/>
<dbReference type="RefSeq" id="WP_307529501.1">
    <property type="nucleotide sequence ID" value="NZ_JAUSZI010000002.1"/>
</dbReference>
<evidence type="ECO:0000256" key="1">
    <source>
        <dbReference type="SAM" id="MobiDB-lite"/>
    </source>
</evidence>
<dbReference type="Pfam" id="PF18970">
    <property type="entry name" value="DUF5709"/>
    <property type="match status" value="1"/>
</dbReference>
<organism evidence="3 4">
    <name type="scientific">Streptomyces umbrinus</name>
    <dbReference type="NCBI Taxonomy" id="67370"/>
    <lineage>
        <taxon>Bacteria</taxon>
        <taxon>Bacillati</taxon>
        <taxon>Actinomycetota</taxon>
        <taxon>Actinomycetes</taxon>
        <taxon>Kitasatosporales</taxon>
        <taxon>Streptomycetaceae</taxon>
        <taxon>Streptomyces</taxon>
        <taxon>Streptomyces phaeochromogenes group</taxon>
    </lineage>
</organism>
<feature type="compositionally biased region" description="Acidic residues" evidence="1">
    <location>
        <begin position="83"/>
        <end position="94"/>
    </location>
</feature>
<gene>
    <name evidence="3" type="ORF">QF035_010195</name>
</gene>
<comment type="caution">
    <text evidence="3">The sequence shown here is derived from an EMBL/GenBank/DDBJ whole genome shotgun (WGS) entry which is preliminary data.</text>
</comment>
<dbReference type="EMBL" id="JAUSZI010000002">
    <property type="protein sequence ID" value="MDQ1032613.1"/>
    <property type="molecule type" value="Genomic_DNA"/>
</dbReference>
<name>A0ABU0T9X7_9ACTN</name>
<sequence>MGSQNDDVMGDEVYQPQGTDDREDEGVLDPEDTLSDRGSDPYEEGWSPPERPLAVEHQGTTGREQHEGESLDQRLAEERTDPVLEEPGADDDMGDLAGGQGEPLDAEVGVDRAGRLVAPDEGAHEDGEKDMIAHDVGIDGGAASAEEAAVHRVPDEDDTLP</sequence>
<feature type="region of interest" description="Disordered" evidence="1">
    <location>
        <begin position="1"/>
        <end position="113"/>
    </location>
</feature>
<dbReference type="InterPro" id="IPR043763">
    <property type="entry name" value="DUF5709"/>
</dbReference>
<evidence type="ECO:0000313" key="4">
    <source>
        <dbReference type="Proteomes" id="UP001230328"/>
    </source>
</evidence>